<dbReference type="STRING" id="759273.H1W1V3"/>
<keyword evidence="1" id="KW-1133">Transmembrane helix</keyword>
<gene>
    <name evidence="2" type="ORF">CH063_15204</name>
</gene>
<keyword evidence="1" id="KW-0472">Membrane</keyword>
<proteinExistence type="predicted"/>
<dbReference type="EMBL" id="CACQ02008720">
    <property type="protein sequence ID" value="CCF46466.1"/>
    <property type="molecule type" value="Genomic_DNA"/>
</dbReference>
<sequence length="65" mass="7367">MMWFILIKEGKWYSKKNIFWSILNGLIFIMGLIVLVGGTYSCIKSIIDQYSAGTIKNAFSCALLI</sequence>
<dbReference type="VEuPathDB" id="FungiDB:CH63R_03896"/>
<evidence type="ECO:0000256" key="1">
    <source>
        <dbReference type="SAM" id="Phobius"/>
    </source>
</evidence>
<dbReference type="Proteomes" id="UP000007174">
    <property type="component" value="Unassembled WGS sequence"/>
</dbReference>
<name>H1W1V3_COLHI</name>
<evidence type="ECO:0000313" key="2">
    <source>
        <dbReference type="EMBL" id="CCF46466.1"/>
    </source>
</evidence>
<evidence type="ECO:0000313" key="3">
    <source>
        <dbReference type="Proteomes" id="UP000007174"/>
    </source>
</evidence>
<reference evidence="3" key="1">
    <citation type="journal article" date="2012" name="Nat. Genet.">
        <title>Lifestyle transitions in plant pathogenic Colletotrichum fungi deciphered by genome and transcriptome analyses.</title>
        <authorList>
            <person name="O'Connell R.J."/>
            <person name="Thon M.R."/>
            <person name="Hacquard S."/>
            <person name="Amyotte S.G."/>
            <person name="Kleemann J."/>
            <person name="Torres M.F."/>
            <person name="Damm U."/>
            <person name="Buiate E.A."/>
            <person name="Epstein L."/>
            <person name="Alkan N."/>
            <person name="Altmueller J."/>
            <person name="Alvarado-Balderrama L."/>
            <person name="Bauser C.A."/>
            <person name="Becker C."/>
            <person name="Birren B.W."/>
            <person name="Chen Z."/>
            <person name="Choi J."/>
            <person name="Crouch J.A."/>
            <person name="Duvick J.P."/>
            <person name="Farman M.A."/>
            <person name="Gan P."/>
            <person name="Heiman D."/>
            <person name="Henrissat B."/>
            <person name="Howard R.J."/>
            <person name="Kabbage M."/>
            <person name="Koch C."/>
            <person name="Kracher B."/>
            <person name="Kubo Y."/>
            <person name="Law A.D."/>
            <person name="Lebrun M.-H."/>
            <person name="Lee Y.-H."/>
            <person name="Miyara I."/>
            <person name="Moore N."/>
            <person name="Neumann U."/>
            <person name="Nordstroem K."/>
            <person name="Panaccione D.G."/>
            <person name="Panstruga R."/>
            <person name="Place M."/>
            <person name="Proctor R.H."/>
            <person name="Prusky D."/>
            <person name="Rech G."/>
            <person name="Reinhardt R."/>
            <person name="Rollins J.A."/>
            <person name="Rounsley S."/>
            <person name="Schardl C.L."/>
            <person name="Schwartz D.C."/>
            <person name="Shenoy N."/>
            <person name="Shirasu K."/>
            <person name="Sikhakolli U.R."/>
            <person name="Stueber K."/>
            <person name="Sukno S.A."/>
            <person name="Sweigard J.A."/>
            <person name="Takano Y."/>
            <person name="Takahara H."/>
            <person name="Trail F."/>
            <person name="van der Does H.C."/>
            <person name="Voll L.M."/>
            <person name="Will I."/>
            <person name="Young S."/>
            <person name="Zeng Q."/>
            <person name="Zhang J."/>
            <person name="Zhou S."/>
            <person name="Dickman M.B."/>
            <person name="Schulze-Lefert P."/>
            <person name="Ver Loren van Themaat E."/>
            <person name="Ma L.-J."/>
            <person name="Vaillancourt L.J."/>
        </authorList>
    </citation>
    <scope>NUCLEOTIDE SEQUENCE [LARGE SCALE GENOMIC DNA]</scope>
    <source>
        <strain evidence="3">IMI 349063</strain>
    </source>
</reference>
<accession>H1W1V3</accession>
<organism evidence="2 3">
    <name type="scientific">Colletotrichum higginsianum (strain IMI 349063)</name>
    <name type="common">Crucifer anthracnose fungus</name>
    <dbReference type="NCBI Taxonomy" id="759273"/>
    <lineage>
        <taxon>Eukaryota</taxon>
        <taxon>Fungi</taxon>
        <taxon>Dikarya</taxon>
        <taxon>Ascomycota</taxon>
        <taxon>Pezizomycotina</taxon>
        <taxon>Sordariomycetes</taxon>
        <taxon>Hypocreomycetidae</taxon>
        <taxon>Glomerellales</taxon>
        <taxon>Glomerellaceae</taxon>
        <taxon>Colletotrichum</taxon>
        <taxon>Colletotrichum destructivum species complex</taxon>
    </lineage>
</organism>
<dbReference type="HOGENOM" id="CLU_2849590_0_0_1"/>
<protein>
    <submittedName>
        <fullName evidence="2">Amino acid transporter</fullName>
    </submittedName>
</protein>
<dbReference type="AlphaFoldDB" id="H1W1V3"/>
<keyword evidence="1" id="KW-0812">Transmembrane</keyword>
<feature type="transmembrane region" description="Helical" evidence="1">
    <location>
        <begin position="21"/>
        <end position="40"/>
    </location>
</feature>